<dbReference type="AlphaFoldDB" id="A0A0M2NHK8"/>
<comment type="caution">
    <text evidence="1">The sequence shown here is derived from an EMBL/GenBank/DDBJ whole genome shotgun (WGS) entry which is preliminary data.</text>
</comment>
<protein>
    <submittedName>
        <fullName evidence="1">Uncharacterized protein</fullName>
    </submittedName>
</protein>
<dbReference type="RefSeq" id="WP_131924990.1">
    <property type="nucleotide sequence ID" value="NZ_LAYJ01000111.1"/>
</dbReference>
<proteinExistence type="predicted"/>
<organism evidence="1 2">
    <name type="scientific">Christensenella hongkongensis</name>
    <dbReference type="NCBI Taxonomy" id="270498"/>
    <lineage>
        <taxon>Bacteria</taxon>
        <taxon>Bacillati</taxon>
        <taxon>Bacillota</taxon>
        <taxon>Clostridia</taxon>
        <taxon>Christensenellales</taxon>
        <taxon>Christensenellaceae</taxon>
        <taxon>Christensenella</taxon>
    </lineage>
</organism>
<keyword evidence="2" id="KW-1185">Reference proteome</keyword>
<reference evidence="1 2" key="1">
    <citation type="submission" date="2015-04" db="EMBL/GenBank/DDBJ databases">
        <title>Draft genome sequence of bacteremic isolate Catabacter hongkongensis type strain HKU16T.</title>
        <authorList>
            <person name="Lau S.K."/>
            <person name="Teng J.L."/>
            <person name="Huang Y."/>
            <person name="Curreem S.O."/>
            <person name="Tsui S.K."/>
            <person name="Woo P.C."/>
        </authorList>
    </citation>
    <scope>NUCLEOTIDE SEQUENCE [LARGE SCALE GENOMIC DNA]</scope>
    <source>
        <strain evidence="1 2">HKU16</strain>
    </source>
</reference>
<evidence type="ECO:0000313" key="2">
    <source>
        <dbReference type="Proteomes" id="UP000034076"/>
    </source>
</evidence>
<dbReference type="STRING" id="270498.CHK_2043"/>
<gene>
    <name evidence="1" type="ORF">CHK_2043</name>
</gene>
<evidence type="ECO:0000313" key="1">
    <source>
        <dbReference type="EMBL" id="KKI50451.1"/>
    </source>
</evidence>
<dbReference type="EMBL" id="LAYJ01000111">
    <property type="protein sequence ID" value="KKI50451.1"/>
    <property type="molecule type" value="Genomic_DNA"/>
</dbReference>
<name>A0A0M2NHK8_9FIRM</name>
<accession>A0A0M2NHK8</accession>
<dbReference type="InterPro" id="IPR011045">
    <property type="entry name" value="N2O_reductase_N"/>
</dbReference>
<dbReference type="Proteomes" id="UP000034076">
    <property type="component" value="Unassembled WGS sequence"/>
</dbReference>
<sequence length="374" mass="43089">MTVEAEEKGQSDILYAEGNKIKSLRTGETVVEAEQPIQCIAAGEDGLIYAQAATDQRVPELILVREGRSERYGESTELLHKDYYDSVRFQEMEIRPPFLYAWTDSVSITGNARDYLLTDLNIARPEDSRLFSWRAEELLSEYPHYRLYLPDETDGYTLCDTGTELILTYFYTYFNSNEEEIDRTESLGIIIDKKTGEELMSRYSRKDMFYSARTGEVYIIDGDTGRVSTVSLKGEEEWREPKTILDFASEDSFHEAFVDNETIYVWATINSQNEVLAIDMGTGTVAAEYPLYWADEVFHLNSKGALFRRGDALVWRNWNTTAEKEIAKVSLDSDKNHIEVQDDTIFVYLVNYGGRADQPVFELKEILEDCWEQE</sequence>
<dbReference type="SUPFAM" id="SSF50974">
    <property type="entry name" value="Nitrous oxide reductase, N-terminal domain"/>
    <property type="match status" value="1"/>
</dbReference>